<organism evidence="10 11">
    <name type="scientific">Lysinibacillus telephonicus</name>
    <dbReference type="NCBI Taxonomy" id="1714840"/>
    <lineage>
        <taxon>Bacteria</taxon>
        <taxon>Bacillati</taxon>
        <taxon>Bacillota</taxon>
        <taxon>Bacilli</taxon>
        <taxon>Bacillales</taxon>
        <taxon>Bacillaceae</taxon>
        <taxon>Lysinibacillus</taxon>
    </lineage>
</organism>
<keyword evidence="2 6" id="KW-0547">Nucleotide-binding</keyword>
<dbReference type="Pfam" id="PF00004">
    <property type="entry name" value="AAA"/>
    <property type="match status" value="1"/>
</dbReference>
<dbReference type="InterPro" id="IPR001270">
    <property type="entry name" value="ClpA/B"/>
</dbReference>
<dbReference type="InterPro" id="IPR001943">
    <property type="entry name" value="UVR_dom"/>
</dbReference>
<dbReference type="InterPro" id="IPR018368">
    <property type="entry name" value="ClpA/B_CS1"/>
</dbReference>
<dbReference type="SMART" id="SM00382">
    <property type="entry name" value="AAA"/>
    <property type="match status" value="2"/>
</dbReference>
<evidence type="ECO:0000313" key="10">
    <source>
        <dbReference type="EMBL" id="RTQ96567.1"/>
    </source>
</evidence>
<keyword evidence="11" id="KW-1185">Reference proteome</keyword>
<keyword evidence="3 6" id="KW-0067">ATP-binding</keyword>
<dbReference type="GO" id="GO:0034605">
    <property type="term" value="P:cellular response to heat"/>
    <property type="evidence" value="ECO:0007669"/>
    <property type="project" value="TreeGrafter"/>
</dbReference>
<evidence type="ECO:0000256" key="6">
    <source>
        <dbReference type="RuleBase" id="RU004432"/>
    </source>
</evidence>
<dbReference type="CDD" id="cd19499">
    <property type="entry name" value="RecA-like_ClpB_Hsp104-like"/>
    <property type="match status" value="1"/>
</dbReference>
<dbReference type="Pfam" id="PF02861">
    <property type="entry name" value="Clp_N"/>
    <property type="match status" value="1"/>
</dbReference>
<sequence>MMFNRFTQRAQKVLQLAQEEAIRWKHESIGTEHILLGLIREGGGIAAKALEAIDVSPQMIESGIEELVGKGTKDVGPIVHYTPRAKKVIELSVDESRKLGHAYIGTEHILLALIREGEGVAARVLANAGVSLNKARQQVLLLLGNNDAAQSSSNPTQSVNTPTLDGLARDLTAIAREGSLDPVIGRSKEITRVIEVLSRRTKNNPVLIGEPGVGKTAIAEGLAQQIVNNEVPETLRDKRVMTLDMGTVVAGTKYRGEFEDRLKKVMDEIRQAGNVILFIDELHTLIGAGGAEGAIDASNILKPSLARGELQCIGATTLDEYRKYIEKDAALERRFQPIQVDEPSVEETIQIINGLRDRYEAHHRVKITDEAVEAAAKLSDRYISDRFLPDKAIDLIDEAGSKVRLRSFTVPPNLKALEDKLENVRNEKNAAVSSQEFEKAAALRDTEQKIKDELEQTKKTWKEKQGKEESKVTVDDIAMVVSMWTGIPVSKIAQEESAKLLNLEEELHKRVVGQGEAVEAISRAIRRARAGLKDPKRPIGSFIFLGPTGVGKTELARALAEVMFGDEDAMIRIDMSEYMEKHSTSRLVGSPPGYVGFDEGGQLTEKVRRKPYSVVLLDEIEKAHPDVFNILLQVLDDGRLTDSKGRTVDFRNTVVIMTSNVGADALKYRKSLGFGVGDTSDKYKDMKGTMMEELKKAFRPEFLNRIDEMIVFHSLEKDELKQIISLMANSLTARLKEQNIELELTDAALNKIAEEGYDPQYGARPLRRALQKHVEDRLSEELLKGTVSTGGQIVFDYVDGEFVVRQKSTVES</sequence>
<keyword evidence="1 5" id="KW-0677">Repeat</keyword>
<dbReference type="FunFam" id="3.40.50.300:FF:000025">
    <property type="entry name" value="ATP-dependent Clp protease subunit"/>
    <property type="match status" value="1"/>
</dbReference>
<dbReference type="CDD" id="cd00009">
    <property type="entry name" value="AAA"/>
    <property type="match status" value="1"/>
</dbReference>
<dbReference type="Pfam" id="PF07724">
    <property type="entry name" value="AAA_2"/>
    <property type="match status" value="1"/>
</dbReference>
<accession>A0A3S0KMH2</accession>
<proteinExistence type="inferred from homology"/>
<dbReference type="InterPro" id="IPR019489">
    <property type="entry name" value="Clp_ATPase_C"/>
</dbReference>
<evidence type="ECO:0000256" key="1">
    <source>
        <dbReference type="ARBA" id="ARBA00022737"/>
    </source>
</evidence>
<keyword evidence="10" id="KW-0645">Protease</keyword>
<evidence type="ECO:0000256" key="3">
    <source>
        <dbReference type="ARBA" id="ARBA00022840"/>
    </source>
</evidence>
<keyword evidence="7" id="KW-0175">Coiled coil</keyword>
<dbReference type="InterPro" id="IPR050130">
    <property type="entry name" value="ClpA_ClpB"/>
</dbReference>
<dbReference type="AlphaFoldDB" id="A0A3S0KMH2"/>
<dbReference type="FunFam" id="1.10.8.60:FF:000017">
    <property type="entry name" value="ATP-dependent chaperone ClpB"/>
    <property type="match status" value="1"/>
</dbReference>
<dbReference type="GO" id="GO:0016887">
    <property type="term" value="F:ATP hydrolysis activity"/>
    <property type="evidence" value="ECO:0007669"/>
    <property type="project" value="InterPro"/>
</dbReference>
<evidence type="ECO:0000259" key="9">
    <source>
        <dbReference type="PROSITE" id="PS51903"/>
    </source>
</evidence>
<comment type="caution">
    <text evidence="10">The sequence shown here is derived from an EMBL/GenBank/DDBJ whole genome shotgun (WGS) entry which is preliminary data.</text>
</comment>
<dbReference type="PANTHER" id="PTHR11638">
    <property type="entry name" value="ATP-DEPENDENT CLP PROTEASE"/>
    <property type="match status" value="1"/>
</dbReference>
<evidence type="ECO:0000256" key="5">
    <source>
        <dbReference type="PROSITE-ProRule" id="PRU01251"/>
    </source>
</evidence>
<keyword evidence="4 6" id="KW-0143">Chaperone</keyword>
<dbReference type="OrthoDB" id="9803641at2"/>
<gene>
    <name evidence="10" type="ORF">EKG35_00510</name>
</gene>
<dbReference type="InterPro" id="IPR027417">
    <property type="entry name" value="P-loop_NTPase"/>
</dbReference>
<dbReference type="Gene3D" id="3.40.50.300">
    <property type="entry name" value="P-loop containing nucleotide triphosphate hydrolases"/>
    <property type="match status" value="2"/>
</dbReference>
<dbReference type="GO" id="GO:0005737">
    <property type="term" value="C:cytoplasm"/>
    <property type="evidence" value="ECO:0007669"/>
    <property type="project" value="TreeGrafter"/>
</dbReference>
<dbReference type="InterPro" id="IPR004176">
    <property type="entry name" value="Clp_R_N"/>
</dbReference>
<dbReference type="InterPro" id="IPR041546">
    <property type="entry name" value="ClpA/ClpB_AAA_lid"/>
</dbReference>
<dbReference type="InterPro" id="IPR028299">
    <property type="entry name" value="ClpA/B_CS2"/>
</dbReference>
<dbReference type="Pfam" id="PF10431">
    <property type="entry name" value="ClpB_D2-small"/>
    <property type="match status" value="1"/>
</dbReference>
<dbReference type="RefSeq" id="WP_126292348.1">
    <property type="nucleotide sequence ID" value="NZ_CP155468.1"/>
</dbReference>
<feature type="domain" description="UVR" evidence="8">
    <location>
        <begin position="418"/>
        <end position="453"/>
    </location>
</feature>
<dbReference type="InterPro" id="IPR003959">
    <property type="entry name" value="ATPase_AAA_core"/>
</dbReference>
<evidence type="ECO:0000256" key="7">
    <source>
        <dbReference type="SAM" id="Coils"/>
    </source>
</evidence>
<evidence type="ECO:0000256" key="2">
    <source>
        <dbReference type="ARBA" id="ARBA00022741"/>
    </source>
</evidence>
<dbReference type="Proteomes" id="UP000276349">
    <property type="component" value="Unassembled WGS sequence"/>
</dbReference>
<dbReference type="GO" id="GO:0008233">
    <property type="term" value="F:peptidase activity"/>
    <property type="evidence" value="ECO:0007669"/>
    <property type="project" value="UniProtKB-KW"/>
</dbReference>
<dbReference type="SUPFAM" id="SSF81923">
    <property type="entry name" value="Double Clp-N motif"/>
    <property type="match status" value="1"/>
</dbReference>
<feature type="domain" description="Clp R" evidence="9">
    <location>
        <begin position="3"/>
        <end position="145"/>
    </location>
</feature>
<feature type="coiled-coil region" evidence="7">
    <location>
        <begin position="414"/>
        <end position="471"/>
    </location>
</feature>
<dbReference type="PANTHER" id="PTHR11638:SF18">
    <property type="entry name" value="HEAT SHOCK PROTEIN 104"/>
    <property type="match status" value="1"/>
</dbReference>
<reference evidence="10 11" key="1">
    <citation type="submission" date="2018-12" db="EMBL/GenBank/DDBJ databases">
        <authorList>
            <person name="Yu L."/>
        </authorList>
    </citation>
    <scope>NUCLEOTIDE SEQUENCE [LARGE SCALE GENOMIC DNA]</scope>
    <source>
        <strain evidence="10 11">S5H2222</strain>
    </source>
</reference>
<dbReference type="GO" id="GO:0005524">
    <property type="term" value="F:ATP binding"/>
    <property type="evidence" value="ECO:0007669"/>
    <property type="project" value="UniProtKB-KW"/>
</dbReference>
<name>A0A3S0KMH2_9BACI</name>
<dbReference type="PRINTS" id="PR00300">
    <property type="entry name" value="CLPPROTEASEA"/>
</dbReference>
<dbReference type="GO" id="GO:0006508">
    <property type="term" value="P:proteolysis"/>
    <property type="evidence" value="ECO:0007669"/>
    <property type="project" value="UniProtKB-KW"/>
</dbReference>
<dbReference type="Pfam" id="PF17871">
    <property type="entry name" value="AAA_lid_9"/>
    <property type="match status" value="1"/>
</dbReference>
<dbReference type="Gene3D" id="1.10.8.60">
    <property type="match status" value="2"/>
</dbReference>
<dbReference type="PROSITE" id="PS00871">
    <property type="entry name" value="CLPAB_2"/>
    <property type="match status" value="1"/>
</dbReference>
<protein>
    <submittedName>
        <fullName evidence="10">ATP-dependent Clp protease ATP-binding subunit</fullName>
    </submittedName>
</protein>
<comment type="similarity">
    <text evidence="6">Belongs to the ClpA/ClpB family.</text>
</comment>
<dbReference type="InterPro" id="IPR036628">
    <property type="entry name" value="Clp_N_dom_sf"/>
</dbReference>
<dbReference type="Gene3D" id="4.10.860.10">
    <property type="entry name" value="UVR domain"/>
    <property type="match status" value="1"/>
</dbReference>
<dbReference type="Gene3D" id="1.10.1780.10">
    <property type="entry name" value="Clp, N-terminal domain"/>
    <property type="match status" value="1"/>
</dbReference>
<dbReference type="PROSITE" id="PS50151">
    <property type="entry name" value="UVR"/>
    <property type="match status" value="1"/>
</dbReference>
<keyword evidence="10" id="KW-0378">Hydrolase</keyword>
<dbReference type="InterPro" id="IPR003593">
    <property type="entry name" value="AAA+_ATPase"/>
</dbReference>
<dbReference type="SUPFAM" id="SSF52540">
    <property type="entry name" value="P-loop containing nucleoside triphosphate hydrolases"/>
    <property type="match status" value="2"/>
</dbReference>
<dbReference type="FunFam" id="1.10.8.60:FF:000011">
    <property type="entry name" value="ATP-dependent Clp protease ATP-binding subunit"/>
    <property type="match status" value="1"/>
</dbReference>
<dbReference type="FunFam" id="3.40.50.300:FF:000010">
    <property type="entry name" value="Chaperone clpB 1, putative"/>
    <property type="match status" value="1"/>
</dbReference>
<evidence type="ECO:0000259" key="8">
    <source>
        <dbReference type="PROSITE" id="PS50151"/>
    </source>
</evidence>
<dbReference type="SMART" id="SM01086">
    <property type="entry name" value="ClpB_D2-small"/>
    <property type="match status" value="1"/>
</dbReference>
<dbReference type="PROSITE" id="PS51903">
    <property type="entry name" value="CLP_R"/>
    <property type="match status" value="1"/>
</dbReference>
<evidence type="ECO:0000313" key="11">
    <source>
        <dbReference type="Proteomes" id="UP000276349"/>
    </source>
</evidence>
<dbReference type="EMBL" id="RXNR01000001">
    <property type="protein sequence ID" value="RTQ96567.1"/>
    <property type="molecule type" value="Genomic_DNA"/>
</dbReference>
<dbReference type="PROSITE" id="PS00870">
    <property type="entry name" value="CLPAB_1"/>
    <property type="match status" value="1"/>
</dbReference>
<evidence type="ECO:0000256" key="4">
    <source>
        <dbReference type="ARBA" id="ARBA00023186"/>
    </source>
</evidence>